<sequence length="276" mass="30765">MKFLWVIALIIFVIYIIISDRKSKNRKDYKEAPTPSKNPSNEPLVKRWWVWGLILVLIYGFFVSTSNKAENHDETYKTTAPHSIKPSPVKKRKKLSDYASKKVSKFIPVKNTAKAVTLGAGKYKVGRDIKPGRYVIKAVKGSGNLSNSDFTINVILGNDDKGDQLTSFTTNLVKNDKIKLDWIESTSFTPTPDKYTYKTKISAGIWLVGLDIKPGRYVIRPIKGRGNLISEDGSDNNLNEILGKDTEKGQVSKVTADLTAGEVILSTIELIGLSKK</sequence>
<dbReference type="RefSeq" id="WP_052697080.1">
    <property type="nucleotide sequence ID" value="NZ_JBHSZS010000025.1"/>
</dbReference>
<feature type="transmembrane region" description="Helical" evidence="1">
    <location>
        <begin position="48"/>
        <end position="67"/>
    </location>
</feature>
<dbReference type="EMBL" id="JXBY01000019">
    <property type="protein sequence ID" value="KJY55465.1"/>
    <property type="molecule type" value="Genomic_DNA"/>
</dbReference>
<organism evidence="2 3">
    <name type="scientific">Lactobacillus kullabergensis</name>
    <dbReference type="NCBI Taxonomy" id="1218493"/>
    <lineage>
        <taxon>Bacteria</taxon>
        <taxon>Bacillati</taxon>
        <taxon>Bacillota</taxon>
        <taxon>Bacilli</taxon>
        <taxon>Lactobacillales</taxon>
        <taxon>Lactobacillaceae</taxon>
        <taxon>Lactobacillus</taxon>
    </lineage>
</organism>
<gene>
    <name evidence="2" type="ORF">JF76_11070</name>
</gene>
<protein>
    <submittedName>
        <fullName evidence="2">Uncharacterized protein</fullName>
    </submittedName>
</protein>
<dbReference type="STRING" id="1218493.JF76_11070"/>
<dbReference type="Proteomes" id="UP000033533">
    <property type="component" value="Unassembled WGS sequence"/>
</dbReference>
<proteinExistence type="predicted"/>
<evidence type="ECO:0000313" key="2">
    <source>
        <dbReference type="EMBL" id="KJY55465.1"/>
    </source>
</evidence>
<name>A0A0F4LA42_9LACO</name>
<dbReference type="AlphaFoldDB" id="A0A0F4LA42"/>
<keyword evidence="1" id="KW-0812">Transmembrane</keyword>
<keyword evidence="1" id="KW-1133">Transmembrane helix</keyword>
<accession>A0A0F4LA42</accession>
<keyword evidence="1" id="KW-0472">Membrane</keyword>
<dbReference type="HOGENOM" id="CLU_103671_0_0_9"/>
<comment type="caution">
    <text evidence="2">The sequence shown here is derived from an EMBL/GenBank/DDBJ whole genome shotgun (WGS) entry which is preliminary data.</text>
</comment>
<evidence type="ECO:0000313" key="3">
    <source>
        <dbReference type="Proteomes" id="UP000033533"/>
    </source>
</evidence>
<dbReference type="PATRIC" id="fig|1218493.3.peg.1162"/>
<reference evidence="2 3" key="1">
    <citation type="submission" date="2014-12" db="EMBL/GenBank/DDBJ databases">
        <title>Comparative genomics of the lactic acid bacteria isolated from the honey bee gut.</title>
        <authorList>
            <person name="Ellegaard K.M."/>
            <person name="Tamarit D."/>
            <person name="Javelind E."/>
            <person name="Olofsson T."/>
            <person name="Andersson S.G."/>
            <person name="Vasquez A."/>
        </authorList>
    </citation>
    <scope>NUCLEOTIDE SEQUENCE [LARGE SCALE GENOMIC DNA]</scope>
    <source>
        <strain evidence="2 3">Biut2</strain>
    </source>
</reference>
<evidence type="ECO:0000256" key="1">
    <source>
        <dbReference type="SAM" id="Phobius"/>
    </source>
</evidence>
<dbReference type="OrthoDB" id="1650483at2"/>